<keyword evidence="8" id="KW-1185">Reference proteome</keyword>
<feature type="domain" description="Sushi" evidence="6">
    <location>
        <begin position="64"/>
        <end position="120"/>
    </location>
</feature>
<comment type="caution">
    <text evidence="7">The sequence shown here is derived from an EMBL/GenBank/DDBJ whole genome shotgun (WGS) entry which is preliminary data.</text>
</comment>
<evidence type="ECO:0000259" key="6">
    <source>
        <dbReference type="PROSITE" id="PS50923"/>
    </source>
</evidence>
<evidence type="ECO:0000256" key="1">
    <source>
        <dbReference type="ARBA" id="ARBA00022659"/>
    </source>
</evidence>
<sequence length="316" mass="35578">MPLVNYTCLCPMVFDSGYIDQSCTSGMACNFFCNPGFVKTNNVLFCMKDEYWFPNTSSVCIKTVYCPAIFNNGYIQSSCSRLPGDSCNFICDPGFVKKGNQLTCGKDGMWIQNTNSICIQSNNCPDEFNGGYIAPTCSRHPGESCNYNCYPGFVKIGYWLICGNNGTWIQDTNSICIKSDPCPEVFNGGNVEPTCSRVLGNSCTFNCNPGFVKKGKLLTCGNFGNWFPDTNSICVQSALYFISMIKVLFVCSINSYNSLENKLFPFIISNFECSKLFHINHSRHPRVPQRIQMCEIFKFTDTLKHYISVLEIWQMM</sequence>
<dbReference type="Gene3D" id="2.10.70.10">
    <property type="entry name" value="Complement Module, domain 1"/>
    <property type="match status" value="1"/>
</dbReference>
<dbReference type="InterPro" id="IPR050350">
    <property type="entry name" value="Compl-Cell_Adhes-Reg"/>
</dbReference>
<evidence type="ECO:0000313" key="8">
    <source>
        <dbReference type="Proteomes" id="UP001634394"/>
    </source>
</evidence>
<evidence type="ECO:0000256" key="3">
    <source>
        <dbReference type="ARBA" id="ARBA00023157"/>
    </source>
</evidence>
<protein>
    <recommendedName>
        <fullName evidence="6">Sushi domain-containing protein</fullName>
    </recommendedName>
</protein>
<dbReference type="SMART" id="SM00032">
    <property type="entry name" value="CCP"/>
    <property type="match status" value="4"/>
</dbReference>
<dbReference type="InterPro" id="IPR035976">
    <property type="entry name" value="Sushi/SCR/CCP_sf"/>
</dbReference>
<dbReference type="PANTHER" id="PTHR19325:SF560">
    <property type="entry name" value="SUSHI, VON WILLEBRAND FACTOR TYPE A, EGF AND PENTRAXIN DOMAIN-CONTAINING PROTEIN 1"/>
    <property type="match status" value="1"/>
</dbReference>
<name>A0ABD3UZT0_SINWO</name>
<keyword evidence="1 5" id="KW-0768">Sushi</keyword>
<dbReference type="PANTHER" id="PTHR19325">
    <property type="entry name" value="COMPLEMENT COMPONENT-RELATED SUSHI DOMAIN-CONTAINING"/>
    <property type="match status" value="1"/>
</dbReference>
<dbReference type="SUPFAM" id="SSF57535">
    <property type="entry name" value="Complement control module/SCR domain"/>
    <property type="match status" value="2"/>
</dbReference>
<dbReference type="CDD" id="cd00033">
    <property type="entry name" value="CCP"/>
    <property type="match status" value="1"/>
</dbReference>
<evidence type="ECO:0000256" key="4">
    <source>
        <dbReference type="ARBA" id="ARBA00023180"/>
    </source>
</evidence>
<keyword evidence="4" id="KW-0325">Glycoprotein</keyword>
<dbReference type="InterPro" id="IPR000436">
    <property type="entry name" value="Sushi_SCR_CCP_dom"/>
</dbReference>
<keyword evidence="3 5" id="KW-1015">Disulfide bond</keyword>
<dbReference type="AlphaFoldDB" id="A0ABD3UZT0"/>
<feature type="disulfide bond" evidence="5">
    <location>
        <begin position="91"/>
        <end position="118"/>
    </location>
</feature>
<organism evidence="7 8">
    <name type="scientific">Sinanodonta woodiana</name>
    <name type="common">Chinese pond mussel</name>
    <name type="synonym">Anodonta woodiana</name>
    <dbReference type="NCBI Taxonomy" id="1069815"/>
    <lineage>
        <taxon>Eukaryota</taxon>
        <taxon>Metazoa</taxon>
        <taxon>Spiralia</taxon>
        <taxon>Lophotrochozoa</taxon>
        <taxon>Mollusca</taxon>
        <taxon>Bivalvia</taxon>
        <taxon>Autobranchia</taxon>
        <taxon>Heteroconchia</taxon>
        <taxon>Palaeoheterodonta</taxon>
        <taxon>Unionida</taxon>
        <taxon>Unionoidea</taxon>
        <taxon>Unionidae</taxon>
        <taxon>Unioninae</taxon>
        <taxon>Sinanodonta</taxon>
    </lineage>
</organism>
<reference evidence="7 8" key="1">
    <citation type="submission" date="2024-11" db="EMBL/GenBank/DDBJ databases">
        <title>Chromosome-level genome assembly of the freshwater bivalve Anodonta woodiana.</title>
        <authorList>
            <person name="Chen X."/>
        </authorList>
    </citation>
    <scope>NUCLEOTIDE SEQUENCE [LARGE SCALE GENOMIC DNA]</scope>
    <source>
        <strain evidence="7">MN2024</strain>
        <tissue evidence="7">Gills</tissue>
    </source>
</reference>
<dbReference type="PROSITE" id="PS50923">
    <property type="entry name" value="SUSHI"/>
    <property type="match status" value="1"/>
</dbReference>
<dbReference type="Proteomes" id="UP001634394">
    <property type="component" value="Unassembled WGS sequence"/>
</dbReference>
<evidence type="ECO:0000313" key="7">
    <source>
        <dbReference type="EMBL" id="KAL3853788.1"/>
    </source>
</evidence>
<keyword evidence="2" id="KW-0677">Repeat</keyword>
<accession>A0ABD3UZT0</accession>
<dbReference type="EMBL" id="JBJQND010000015">
    <property type="protein sequence ID" value="KAL3853788.1"/>
    <property type="molecule type" value="Genomic_DNA"/>
</dbReference>
<comment type="caution">
    <text evidence="5">Lacks conserved residue(s) required for the propagation of feature annotation.</text>
</comment>
<evidence type="ECO:0000256" key="2">
    <source>
        <dbReference type="ARBA" id="ARBA00022737"/>
    </source>
</evidence>
<dbReference type="Pfam" id="PF00084">
    <property type="entry name" value="Sushi"/>
    <property type="match status" value="2"/>
</dbReference>
<evidence type="ECO:0000256" key="5">
    <source>
        <dbReference type="PROSITE-ProRule" id="PRU00302"/>
    </source>
</evidence>
<gene>
    <name evidence="7" type="ORF">ACJMK2_017301</name>
</gene>
<proteinExistence type="predicted"/>